<feature type="domain" description="FCS-type" evidence="8">
    <location>
        <begin position="761"/>
        <end position="795"/>
    </location>
</feature>
<dbReference type="PROSITE" id="PS51024">
    <property type="entry name" value="ZF_FCS"/>
    <property type="match status" value="1"/>
</dbReference>
<evidence type="ECO:0000256" key="1">
    <source>
        <dbReference type="ARBA" id="ARBA00004123"/>
    </source>
</evidence>
<keyword evidence="3 6" id="KW-0863">Zinc-finger</keyword>
<feature type="compositionally biased region" description="Low complexity" evidence="7">
    <location>
        <begin position="10"/>
        <end position="22"/>
    </location>
</feature>
<feature type="region of interest" description="Disordered" evidence="7">
    <location>
        <begin position="1"/>
        <end position="27"/>
    </location>
</feature>
<evidence type="ECO:0000313" key="9">
    <source>
        <dbReference type="Ensembl" id="ENSECRP00000012176.1"/>
    </source>
</evidence>
<gene>
    <name evidence="9" type="primary">phc1</name>
</gene>
<keyword evidence="2" id="KW-0479">Metal-binding</keyword>
<evidence type="ECO:0000313" key="10">
    <source>
        <dbReference type="Proteomes" id="UP000694620"/>
    </source>
</evidence>
<accession>A0A8C4S690</accession>
<dbReference type="Ensembl" id="ENSECRT00000012375.1">
    <property type="protein sequence ID" value="ENSECRP00000012176.1"/>
    <property type="gene ID" value="ENSECRG00000008111.1"/>
</dbReference>
<name>A0A8C4S690_ERPCA</name>
<feature type="region of interest" description="Disordered" evidence="7">
    <location>
        <begin position="804"/>
        <end position="915"/>
    </location>
</feature>
<feature type="compositionally biased region" description="Polar residues" evidence="7">
    <location>
        <begin position="589"/>
        <end position="605"/>
    </location>
</feature>
<feature type="compositionally biased region" description="Polar residues" evidence="7">
    <location>
        <begin position="740"/>
        <end position="749"/>
    </location>
</feature>
<dbReference type="GO" id="GO:0008270">
    <property type="term" value="F:zinc ion binding"/>
    <property type="evidence" value="ECO:0007669"/>
    <property type="project" value="UniProtKB-KW"/>
</dbReference>
<dbReference type="Gene3D" id="3.30.60.160">
    <property type="match status" value="1"/>
</dbReference>
<dbReference type="Pfam" id="PF21319">
    <property type="entry name" value="zf-FCS_1"/>
    <property type="match status" value="1"/>
</dbReference>
<evidence type="ECO:0000256" key="4">
    <source>
        <dbReference type="ARBA" id="ARBA00022833"/>
    </source>
</evidence>
<keyword evidence="5" id="KW-0539">Nucleus</keyword>
<reference evidence="9" key="2">
    <citation type="submission" date="2025-08" db="UniProtKB">
        <authorList>
            <consortium name="Ensembl"/>
        </authorList>
    </citation>
    <scope>IDENTIFICATION</scope>
</reference>
<evidence type="ECO:0000256" key="7">
    <source>
        <dbReference type="SAM" id="MobiDB-lite"/>
    </source>
</evidence>
<feature type="region of interest" description="Disordered" evidence="7">
    <location>
        <begin position="580"/>
        <end position="605"/>
    </location>
</feature>
<feature type="compositionally biased region" description="Basic and acidic residues" evidence="7">
    <location>
        <begin position="850"/>
        <end position="859"/>
    </location>
</feature>
<evidence type="ECO:0000256" key="5">
    <source>
        <dbReference type="ARBA" id="ARBA00023242"/>
    </source>
</evidence>
<feature type="compositionally biased region" description="Low complexity" evidence="7">
    <location>
        <begin position="344"/>
        <end position="379"/>
    </location>
</feature>
<reference evidence="9" key="3">
    <citation type="submission" date="2025-09" db="UniProtKB">
        <authorList>
            <consortium name="Ensembl"/>
        </authorList>
    </citation>
    <scope>IDENTIFICATION</scope>
</reference>
<feature type="region of interest" description="Disordered" evidence="7">
    <location>
        <begin position="323"/>
        <end position="383"/>
    </location>
</feature>
<dbReference type="AlphaFoldDB" id="A0A8C4S690"/>
<dbReference type="Proteomes" id="UP000694620">
    <property type="component" value="Chromosome 9"/>
</dbReference>
<keyword evidence="10" id="KW-1185">Reference proteome</keyword>
<proteinExistence type="predicted"/>
<feature type="compositionally biased region" description="Polar residues" evidence="7">
    <location>
        <begin position="883"/>
        <end position="897"/>
    </location>
</feature>
<feature type="region of interest" description="Disordered" evidence="7">
    <location>
        <begin position="729"/>
        <end position="749"/>
    </location>
</feature>
<organism evidence="9 10">
    <name type="scientific">Erpetoichthys calabaricus</name>
    <name type="common">Rope fish</name>
    <name type="synonym">Calamoichthys calabaricus</name>
    <dbReference type="NCBI Taxonomy" id="27687"/>
    <lineage>
        <taxon>Eukaryota</taxon>
        <taxon>Metazoa</taxon>
        <taxon>Chordata</taxon>
        <taxon>Craniata</taxon>
        <taxon>Vertebrata</taxon>
        <taxon>Euteleostomi</taxon>
        <taxon>Actinopterygii</taxon>
        <taxon>Polypteriformes</taxon>
        <taxon>Polypteridae</taxon>
        <taxon>Erpetoichthys</taxon>
    </lineage>
</organism>
<reference evidence="9" key="1">
    <citation type="submission" date="2021-06" db="EMBL/GenBank/DDBJ databases">
        <authorList>
            <consortium name="Wellcome Sanger Institute Data Sharing"/>
        </authorList>
    </citation>
    <scope>NUCLEOTIDE SEQUENCE [LARGE SCALE GENOMIC DNA]</scope>
</reference>
<dbReference type="GO" id="GO:0005634">
    <property type="term" value="C:nucleus"/>
    <property type="evidence" value="ECO:0007669"/>
    <property type="project" value="UniProtKB-SubCell"/>
</dbReference>
<comment type="subcellular location">
    <subcellularLocation>
        <location evidence="1">Nucleus</location>
    </subcellularLocation>
</comment>
<evidence type="ECO:0000256" key="2">
    <source>
        <dbReference type="ARBA" id="ARBA00022723"/>
    </source>
</evidence>
<feature type="compositionally biased region" description="Polar residues" evidence="7">
    <location>
        <begin position="323"/>
        <end position="343"/>
    </location>
</feature>
<dbReference type="InterPro" id="IPR012313">
    <property type="entry name" value="Znf_FCS"/>
</dbReference>
<dbReference type="Pfam" id="PF16616">
    <property type="entry name" value="PHC2_SAM_assoc"/>
    <property type="match status" value="1"/>
</dbReference>
<keyword evidence="4" id="KW-0862">Zinc</keyword>
<evidence type="ECO:0000259" key="8">
    <source>
        <dbReference type="PROSITE" id="PS51024"/>
    </source>
</evidence>
<dbReference type="GeneTree" id="ENSGT00940000156612"/>
<sequence>METDSEQSCNSTNGNTSSGGNTRTPQISQMSPYERQAVQALQALQRQPNAAQYFQQLMLQQQINTAQLQSFAAVQQASLAASRQTTSPTVSTPQPTTTAQATVNLTTSAGGGALLAPRAPGSTSSTQASTLNQSVLLGNTGAGQGQMYLRVNRSLRAPISSQLIFMPGGAAAVATVQQQQQQQQQQQHQQQQQQQQQQEASATVTSVQSDTDQVQNLAMRCQPSPAVVSVSAAPGAVQRPSASAVGVSMTTISKSECPVTVTQQSDKKTGADGDSGSAVQASMGINLTRATNSQATLITPGSYSILQPQFHVHQKQLNLNQQTASTPQVLMQSHQQGTAQMQGQVSQQQPTTLPSQQQIQSHQPPASQSPSSQISTSQSLHTGTTQTNQLILHNAQTYQQSRLATSSAQILHPSVTVGLPQTSGAQTLVVQPLQPPHSQVAPSGGISPVPIQPKIAPTTTTTVSQKVQPAVKQPPILPAPPAPHVPVQLVGARQSGQTSAQAIGIQQVVSTTTTLSSPSTSSNNTIVGTATFAPSGIGIMSSVCHETQVQQQQIQETNIQQQTTGLATCPLQVSITQQQQQQGEDVNASGGSVQQPKRQSTGMVSQSGVYVQPLQLQSKIPVGSPKRKAESDEICEKKSDSPPVLQPVTVGSFHKPVALAEKQPTSDISSVDPSPTGAVLRSVMSGLALSSGSRNSNDAKPPQAIVKPQVLTHVIEGFVIQEGAEPFPVAGSVKDRPDGLSSNPSQTSSSYLENCQQAVDTDGKLPMLKCEYCGNFEPAHQFRGSKRFCSMTCAKRYNVSCSHQFRPKRRKMKGGLVEGSGTRIRRRGPRRSSSEIARAKIQGRHLSIKTRSDSSRGSDDNSSFEDESVSISPAPSCSRPHSEQQTSSSAGARDTTSGGSGPLNSELPMDSDPRFLSGNPAHWSVEEVCEFISSLQEFKQHNHSEISGRRKPVVNENQQINFVLAKEANSKYLNILMHLHAKVWKLL</sequence>
<evidence type="ECO:0000256" key="6">
    <source>
        <dbReference type="PROSITE-ProRule" id="PRU00367"/>
    </source>
</evidence>
<dbReference type="InterPro" id="IPR038603">
    <property type="entry name" value="Znf_FCS_sf"/>
</dbReference>
<evidence type="ECO:0000256" key="3">
    <source>
        <dbReference type="ARBA" id="ARBA00022771"/>
    </source>
</evidence>
<protein>
    <recommendedName>
        <fullName evidence="8">FCS-type domain-containing protein</fullName>
    </recommendedName>
</protein>